<protein>
    <submittedName>
        <fullName evidence="2">Uncharacterized protein</fullName>
    </submittedName>
</protein>
<dbReference type="AlphaFoldDB" id="A0A432WIG1"/>
<organism evidence="2 3">
    <name type="scientific">Aliidiomarina sanyensis</name>
    <dbReference type="NCBI Taxonomy" id="1249555"/>
    <lineage>
        <taxon>Bacteria</taxon>
        <taxon>Pseudomonadati</taxon>
        <taxon>Pseudomonadota</taxon>
        <taxon>Gammaproteobacteria</taxon>
        <taxon>Alteromonadales</taxon>
        <taxon>Idiomarinaceae</taxon>
        <taxon>Aliidiomarina</taxon>
    </lineage>
</organism>
<evidence type="ECO:0000313" key="3">
    <source>
        <dbReference type="Proteomes" id="UP000288405"/>
    </source>
</evidence>
<comment type="caution">
    <text evidence="2">The sequence shown here is derived from an EMBL/GenBank/DDBJ whole genome shotgun (WGS) entry which is preliminary data.</text>
</comment>
<evidence type="ECO:0000313" key="2">
    <source>
        <dbReference type="EMBL" id="RUO33507.1"/>
    </source>
</evidence>
<keyword evidence="3" id="KW-1185">Reference proteome</keyword>
<gene>
    <name evidence="2" type="ORF">CWE11_06615</name>
</gene>
<proteinExistence type="predicted"/>
<dbReference type="PROSITE" id="PS51257">
    <property type="entry name" value="PROKAR_LIPOPROTEIN"/>
    <property type="match status" value="1"/>
</dbReference>
<dbReference type="EMBL" id="PIPM01000005">
    <property type="protein sequence ID" value="RUO33507.1"/>
    <property type="molecule type" value="Genomic_DNA"/>
</dbReference>
<dbReference type="Proteomes" id="UP000288405">
    <property type="component" value="Unassembled WGS sequence"/>
</dbReference>
<feature type="chain" id="PRO_5019061009" evidence="1">
    <location>
        <begin position="21"/>
        <end position="168"/>
    </location>
</feature>
<name>A0A432WIG1_9GAMM</name>
<evidence type="ECO:0000256" key="1">
    <source>
        <dbReference type="SAM" id="SignalP"/>
    </source>
</evidence>
<sequence length="168" mass="19022">MSGRHYLRGLLVAIAALVLAGCNTTGNQVASSTVLTPERVSIPEYLVFLDELEGSISEGEPRELNERELDQFKYLKGRLVTLIGDREDIEQMERYEQERLFNLHQRLQTVVIGDPSQQVICRREQSIGSNLRQTRCMTRAQADAERDYASRFFNDMVDSGMTPLPAGN</sequence>
<reference evidence="2 3" key="1">
    <citation type="journal article" date="2011" name="Front. Microbiol.">
        <title>Genomic signatures of strain selection and enhancement in Bacillus atrophaeus var. globigii, a historical biowarfare simulant.</title>
        <authorList>
            <person name="Gibbons H.S."/>
            <person name="Broomall S.M."/>
            <person name="McNew L.A."/>
            <person name="Daligault H."/>
            <person name="Chapman C."/>
            <person name="Bruce D."/>
            <person name="Karavis M."/>
            <person name="Krepps M."/>
            <person name="McGregor P.A."/>
            <person name="Hong C."/>
            <person name="Park K.H."/>
            <person name="Akmal A."/>
            <person name="Feldman A."/>
            <person name="Lin J.S."/>
            <person name="Chang W.E."/>
            <person name="Higgs B.W."/>
            <person name="Demirev P."/>
            <person name="Lindquist J."/>
            <person name="Liem A."/>
            <person name="Fochler E."/>
            <person name="Read T.D."/>
            <person name="Tapia R."/>
            <person name="Johnson S."/>
            <person name="Bishop-Lilly K.A."/>
            <person name="Detter C."/>
            <person name="Han C."/>
            <person name="Sozhamannan S."/>
            <person name="Rosenzweig C.N."/>
            <person name="Skowronski E.W."/>
        </authorList>
    </citation>
    <scope>NUCLEOTIDE SEQUENCE [LARGE SCALE GENOMIC DNA]</scope>
    <source>
        <strain evidence="2 3">GYP-17</strain>
    </source>
</reference>
<keyword evidence="1" id="KW-0732">Signal</keyword>
<feature type="signal peptide" evidence="1">
    <location>
        <begin position="1"/>
        <end position="20"/>
    </location>
</feature>
<accession>A0A432WIG1</accession>
<dbReference type="OrthoDB" id="7193459at2"/>
<dbReference type="RefSeq" id="WP_126776816.1">
    <property type="nucleotide sequence ID" value="NZ_PIPM01000005.1"/>
</dbReference>